<dbReference type="PANTHER" id="PTHR47027:SF26">
    <property type="entry name" value="REVERSE TRANSCRIPTASE DOMAIN-CONTAINING PROTEIN"/>
    <property type="match status" value="1"/>
</dbReference>
<proteinExistence type="predicted"/>
<organism evidence="1">
    <name type="scientific">Schistocephalus solidus</name>
    <name type="common">Tapeworm</name>
    <dbReference type="NCBI Taxonomy" id="70667"/>
    <lineage>
        <taxon>Eukaryota</taxon>
        <taxon>Metazoa</taxon>
        <taxon>Spiralia</taxon>
        <taxon>Lophotrochozoa</taxon>
        <taxon>Platyhelminthes</taxon>
        <taxon>Cestoda</taxon>
        <taxon>Eucestoda</taxon>
        <taxon>Diphyllobothriidea</taxon>
        <taxon>Diphyllobothriidae</taxon>
        <taxon>Schistocephalus</taxon>
    </lineage>
</organism>
<dbReference type="WBParaSite" id="SSLN_0002039401-mRNA-1">
    <property type="protein sequence ID" value="SSLN_0002039401-mRNA-1"/>
    <property type="gene ID" value="SSLN_0002039401"/>
</dbReference>
<accession>A0A183TT64</accession>
<reference evidence="1" key="1">
    <citation type="submission" date="2016-06" db="UniProtKB">
        <authorList>
            <consortium name="WormBaseParasite"/>
        </authorList>
    </citation>
    <scope>IDENTIFICATION</scope>
</reference>
<protein>
    <submittedName>
        <fullName evidence="1">Reverse transcriptase domain-containing protein</fullName>
    </submittedName>
</protein>
<name>A0A183TT64_SCHSO</name>
<sequence length="318" mass="35196">LSPADQHLLLLSDAEEGHMNGPSLAALAAAGLSHCFDFSNQINQKFEDLHVPANNATVETQECQLRNFLQSTTLEVLSSTRRQHQDWFDDNDAEISNLLTEKNGLHKAYMDLLTDATTRWAEHFRSVLNCSPDIFDAAIDRLPQTDTHNDLELPPSLAETIRAVQNISSGNEPEADAIPSEVYKHDLALVDGRTHNTLIGDLAPRTMTDGVKQGCLLAPTLFSIIFSAVLMDAHGDEDPGIRIAYRTDWHLLNSRRMESKMHVPMSTVHDLLFADDCVLNSVTEENTQRSMDLFVAGWVNFRVIISTAKNGGHALTAA</sequence>
<dbReference type="AlphaFoldDB" id="A0A183TT64"/>
<evidence type="ECO:0000313" key="1">
    <source>
        <dbReference type="WBParaSite" id="SSLN_0002039401-mRNA-1"/>
    </source>
</evidence>
<dbReference type="PANTHER" id="PTHR47027">
    <property type="entry name" value="REVERSE TRANSCRIPTASE DOMAIN-CONTAINING PROTEIN"/>
    <property type="match status" value="1"/>
</dbReference>